<evidence type="ECO:0000259" key="1">
    <source>
        <dbReference type="PROSITE" id="PS50943"/>
    </source>
</evidence>
<sequence length="102" mass="11517">MPKSIHRPEYKVLLEFIRETRVARGVTQDVLSDRLGRGQASVSDIERGVRRIDVLELRDLCQQIGADFLGFVAELEKRLVSIEAEPSKPAAKRKPRAPHSGR</sequence>
<evidence type="ECO:0000313" key="2">
    <source>
        <dbReference type="EMBL" id="MBM7127979.1"/>
    </source>
</evidence>
<dbReference type="InterPro" id="IPR001387">
    <property type="entry name" value="Cro/C1-type_HTH"/>
</dbReference>
<dbReference type="Pfam" id="PF01381">
    <property type="entry name" value="HTH_3"/>
    <property type="match status" value="1"/>
</dbReference>
<dbReference type="Gene3D" id="1.10.260.40">
    <property type="entry name" value="lambda repressor-like DNA-binding domains"/>
    <property type="match status" value="1"/>
</dbReference>
<comment type="caution">
    <text evidence="2">The sequence shown here is derived from an EMBL/GenBank/DDBJ whole genome shotgun (WGS) entry which is preliminary data.</text>
</comment>
<dbReference type="PROSITE" id="PS50943">
    <property type="entry name" value="HTH_CROC1"/>
    <property type="match status" value="1"/>
</dbReference>
<dbReference type="Proteomes" id="UP001430193">
    <property type="component" value="Unassembled WGS sequence"/>
</dbReference>
<gene>
    <name evidence="2" type="ORF">ISS99_00450</name>
</gene>
<evidence type="ECO:0000313" key="3">
    <source>
        <dbReference type="Proteomes" id="UP001430193"/>
    </source>
</evidence>
<dbReference type="CDD" id="cd00093">
    <property type="entry name" value="HTH_XRE"/>
    <property type="match status" value="1"/>
</dbReference>
<feature type="domain" description="HTH cro/C1-type" evidence="1">
    <location>
        <begin position="17"/>
        <end position="71"/>
    </location>
</feature>
<keyword evidence="3" id="KW-1185">Reference proteome</keyword>
<dbReference type="SMART" id="SM00530">
    <property type="entry name" value="HTH_XRE"/>
    <property type="match status" value="1"/>
</dbReference>
<proteinExistence type="predicted"/>
<dbReference type="EMBL" id="JADIKF010000028">
    <property type="protein sequence ID" value="MBM7127979.1"/>
    <property type="molecule type" value="Genomic_DNA"/>
</dbReference>
<organism evidence="2 3">
    <name type="scientific">Dyella mobilis</name>
    <dbReference type="NCBI Taxonomy" id="1849582"/>
    <lineage>
        <taxon>Bacteria</taxon>
        <taxon>Pseudomonadati</taxon>
        <taxon>Pseudomonadota</taxon>
        <taxon>Gammaproteobacteria</taxon>
        <taxon>Lysobacterales</taxon>
        <taxon>Rhodanobacteraceae</taxon>
        <taxon>Dyella</taxon>
    </lineage>
</organism>
<dbReference type="InterPro" id="IPR010982">
    <property type="entry name" value="Lambda_DNA-bd_dom_sf"/>
</dbReference>
<name>A0ABS2KA37_9GAMM</name>
<dbReference type="RefSeq" id="WP_204629598.1">
    <property type="nucleotide sequence ID" value="NZ_BSOC01000013.1"/>
</dbReference>
<reference evidence="2" key="1">
    <citation type="submission" date="2020-10" db="EMBL/GenBank/DDBJ databases">
        <title>Phylogeny of dyella-like bacteria.</title>
        <authorList>
            <person name="Fu J."/>
        </authorList>
    </citation>
    <scope>NUCLEOTIDE SEQUENCE</scope>
    <source>
        <strain evidence="2">DHON07</strain>
    </source>
</reference>
<protein>
    <submittedName>
        <fullName evidence="2">Helix-turn-helix transcriptional regulator</fullName>
    </submittedName>
</protein>
<dbReference type="SUPFAM" id="SSF47413">
    <property type="entry name" value="lambda repressor-like DNA-binding domains"/>
    <property type="match status" value="1"/>
</dbReference>
<accession>A0ABS2KA37</accession>